<dbReference type="InParanoid" id="A0A1V9X8P4"/>
<evidence type="ECO:0000313" key="3">
    <source>
        <dbReference type="Proteomes" id="UP000192247"/>
    </source>
</evidence>
<dbReference type="AlphaFoldDB" id="A0A1V9X8P4"/>
<sequence>MAETSAHQGVESEFAGVGSYYASSLRYASPTPPVSSCPDATPVKVVKLAGATNDRPILSTPTRSARSDAGPANALHQSGGGGGGGGGGEQPTLSRVPQTEYFELAHSVACYGDGGGGNSSSNLSNSQLQLWAKDLRDRGDQCDIVRRVVPRIRQYIRGRPHQRAQVVNCGLVPALMTCLHTDMRRQIAQLLRELTSELHSYPTGLDDTLFQELSTLPAQYPDSVVDALHILIELTRFEVGQNTAFTNKVPRHLVGIISVCQHDEVVLPALQVIFNIAQNPTFCAALLDAQIYPSFWKAVTDRLLQQLPTLSFDDFEGQSELLTRMWRLAVSDEDADNRQSLLRDVLRHCESYCRSGLAQWSDAMTQWSRTMELCVQSEHVLKEAIRLNFIDAAYVILRYGRSDALPSLVKALCTLASKNIYYYNVQLVSVGIVDVLLDLYPMTNVWYVIMDNIKASGGNGTQIRPKYEIVLLVLTLIRHVLESMPKYRDQARYPNNIVDTLVRNNIQFLTTLIGNRS</sequence>
<protein>
    <submittedName>
        <fullName evidence="2">Uncharacterized protein</fullName>
    </submittedName>
</protein>
<evidence type="ECO:0000256" key="1">
    <source>
        <dbReference type="SAM" id="MobiDB-lite"/>
    </source>
</evidence>
<dbReference type="InterPro" id="IPR016024">
    <property type="entry name" value="ARM-type_fold"/>
</dbReference>
<dbReference type="SUPFAM" id="SSF48371">
    <property type="entry name" value="ARM repeat"/>
    <property type="match status" value="1"/>
</dbReference>
<dbReference type="Proteomes" id="UP000192247">
    <property type="component" value="Unassembled WGS sequence"/>
</dbReference>
<feature type="compositionally biased region" description="Gly residues" evidence="1">
    <location>
        <begin position="78"/>
        <end position="89"/>
    </location>
</feature>
<dbReference type="EMBL" id="MNPL01019974">
    <property type="protein sequence ID" value="OQR69751.1"/>
    <property type="molecule type" value="Genomic_DNA"/>
</dbReference>
<feature type="region of interest" description="Disordered" evidence="1">
    <location>
        <begin position="54"/>
        <end position="94"/>
    </location>
</feature>
<accession>A0A1V9X8P4</accession>
<organism evidence="2 3">
    <name type="scientific">Tropilaelaps mercedesae</name>
    <dbReference type="NCBI Taxonomy" id="418985"/>
    <lineage>
        <taxon>Eukaryota</taxon>
        <taxon>Metazoa</taxon>
        <taxon>Ecdysozoa</taxon>
        <taxon>Arthropoda</taxon>
        <taxon>Chelicerata</taxon>
        <taxon>Arachnida</taxon>
        <taxon>Acari</taxon>
        <taxon>Parasitiformes</taxon>
        <taxon>Mesostigmata</taxon>
        <taxon>Gamasina</taxon>
        <taxon>Dermanyssoidea</taxon>
        <taxon>Laelapidae</taxon>
        <taxon>Tropilaelaps</taxon>
    </lineage>
</organism>
<comment type="caution">
    <text evidence="2">The sequence shown here is derived from an EMBL/GenBank/DDBJ whole genome shotgun (WGS) entry which is preliminary data.</text>
</comment>
<dbReference type="InterPro" id="IPR011989">
    <property type="entry name" value="ARM-like"/>
</dbReference>
<dbReference type="InterPro" id="IPR000225">
    <property type="entry name" value="Armadillo"/>
</dbReference>
<name>A0A1V9X8P4_9ACAR</name>
<gene>
    <name evidence="2" type="ORF">BIW11_12071</name>
</gene>
<dbReference type="OrthoDB" id="6516226at2759"/>
<proteinExistence type="predicted"/>
<keyword evidence="3" id="KW-1185">Reference proteome</keyword>
<dbReference type="SMART" id="SM00185">
    <property type="entry name" value="ARM"/>
    <property type="match status" value="2"/>
</dbReference>
<dbReference type="Gene3D" id="1.25.10.10">
    <property type="entry name" value="Leucine-rich Repeat Variant"/>
    <property type="match status" value="1"/>
</dbReference>
<reference evidence="2 3" key="1">
    <citation type="journal article" date="2017" name="Gigascience">
        <title>Draft genome of the honey bee ectoparasitic mite, Tropilaelaps mercedesae, is shaped by the parasitic life history.</title>
        <authorList>
            <person name="Dong X."/>
            <person name="Armstrong S.D."/>
            <person name="Xia D."/>
            <person name="Makepeace B.L."/>
            <person name="Darby A.C."/>
            <person name="Kadowaki T."/>
        </authorList>
    </citation>
    <scope>NUCLEOTIDE SEQUENCE [LARGE SCALE GENOMIC DNA]</scope>
    <source>
        <strain evidence="2">Wuxi-XJTLU</strain>
    </source>
</reference>
<evidence type="ECO:0000313" key="2">
    <source>
        <dbReference type="EMBL" id="OQR69751.1"/>
    </source>
</evidence>